<protein>
    <submittedName>
        <fullName evidence="2">Glycosyltransferase</fullName>
    </submittedName>
</protein>
<feature type="domain" description="Glycosyltransferase 2-like" evidence="1">
    <location>
        <begin position="4"/>
        <end position="162"/>
    </location>
</feature>
<evidence type="ECO:0000313" key="2">
    <source>
        <dbReference type="EMBL" id="MBL0738864.1"/>
    </source>
</evidence>
<dbReference type="Gene3D" id="3.90.550.10">
    <property type="entry name" value="Spore Coat Polysaccharide Biosynthesis Protein SpsA, Chain A"/>
    <property type="match status" value="1"/>
</dbReference>
<dbReference type="Proteomes" id="UP000603728">
    <property type="component" value="Unassembled WGS sequence"/>
</dbReference>
<dbReference type="EMBL" id="JAERSF010000004">
    <property type="protein sequence ID" value="MBL0738864.1"/>
    <property type="molecule type" value="Genomic_DNA"/>
</dbReference>
<accession>A0ABS1KHB3</accession>
<dbReference type="SUPFAM" id="SSF53448">
    <property type="entry name" value="Nucleotide-diphospho-sugar transferases"/>
    <property type="match status" value="1"/>
</dbReference>
<dbReference type="InterPro" id="IPR029044">
    <property type="entry name" value="Nucleotide-diphossugar_trans"/>
</dbReference>
<evidence type="ECO:0000259" key="1">
    <source>
        <dbReference type="Pfam" id="PF00535"/>
    </source>
</evidence>
<dbReference type="Pfam" id="PF00535">
    <property type="entry name" value="Glycos_transf_2"/>
    <property type="match status" value="1"/>
</dbReference>
<keyword evidence="3" id="KW-1185">Reference proteome</keyword>
<organism evidence="2 3">
    <name type="scientific">Flavobacterium tagetis</name>
    <dbReference type="NCBI Taxonomy" id="2801336"/>
    <lineage>
        <taxon>Bacteria</taxon>
        <taxon>Pseudomonadati</taxon>
        <taxon>Bacteroidota</taxon>
        <taxon>Flavobacteriia</taxon>
        <taxon>Flavobacteriales</taxon>
        <taxon>Flavobacteriaceae</taxon>
        <taxon>Flavobacterium</taxon>
    </lineage>
</organism>
<gene>
    <name evidence="2" type="ORF">JI750_18355</name>
</gene>
<comment type="caution">
    <text evidence="2">The sequence shown here is derived from an EMBL/GenBank/DDBJ whole genome shotgun (WGS) entry which is preliminary data.</text>
</comment>
<sequence>MKISVVIPMYNSSRTILKTLDSIKNQTVLPFEIIVIDDGSADNSSIIVEDYIKAHSDLKIKLFKKNNGGVSTARNRGIKEAKGNWIALLDSDDEWLPNKLERQINILETNPNIDFLATNRNGEHFSKILWKNLKHLTRISPKVLLVKNFFSPPTVIFRTDIVSKIGYFDEKQRYAEEGNYFIRIAKEYNCYLLNESLVMTGSGKSHYGDSGLSGNLKEMEKGELKNIKDALNFKIINKIEYLFLVCFSILKFIRRILIVKLRGK</sequence>
<evidence type="ECO:0000313" key="3">
    <source>
        <dbReference type="Proteomes" id="UP000603728"/>
    </source>
</evidence>
<name>A0ABS1KHB3_9FLAO</name>
<proteinExistence type="predicted"/>
<reference evidence="2 3" key="1">
    <citation type="submission" date="2021-01" db="EMBL/GenBank/DDBJ databases">
        <title>Genome seq and assembly of Flavobacterium sp. GN10.</title>
        <authorList>
            <person name="Chhetri G."/>
        </authorList>
    </citation>
    <scope>NUCLEOTIDE SEQUENCE [LARGE SCALE GENOMIC DNA]</scope>
    <source>
        <strain evidence="2 3">GN10</strain>
    </source>
</reference>
<dbReference type="RefSeq" id="WP_202005638.1">
    <property type="nucleotide sequence ID" value="NZ_JAERSF010000004.1"/>
</dbReference>
<dbReference type="InterPro" id="IPR001173">
    <property type="entry name" value="Glyco_trans_2-like"/>
</dbReference>
<dbReference type="PANTHER" id="PTHR22916:SF3">
    <property type="entry name" value="UDP-GLCNAC:BETAGAL BETA-1,3-N-ACETYLGLUCOSAMINYLTRANSFERASE-LIKE PROTEIN 1"/>
    <property type="match status" value="1"/>
</dbReference>
<dbReference type="PANTHER" id="PTHR22916">
    <property type="entry name" value="GLYCOSYLTRANSFERASE"/>
    <property type="match status" value="1"/>
</dbReference>